<dbReference type="PANTHER" id="PTHR37534:SF46">
    <property type="entry name" value="ZN(II)2CYS6 TRANSCRIPTION FACTOR (EUROFUNG)"/>
    <property type="match status" value="1"/>
</dbReference>
<dbReference type="Pfam" id="PF11951">
    <property type="entry name" value="Fungal_trans_2"/>
    <property type="match status" value="1"/>
</dbReference>
<dbReference type="HOGENOM" id="CLU_028540_2_1_1"/>
<dbReference type="AlphaFoldDB" id="A0A0D2J3F7"/>
<sequence>MGMQMGYHKSSAIQDALTWFEQRDMFSMQMQSLNRPRNLEQNADDELALLLYDAAPQNTTTSGGEVGQAQPAANESPWHSFFDKSDIIGFGRRSTLERAFDLGPRHFSSVPTPVRYSSTEDQFSILLDRYDREFCTYPITTDVDINPFRYRKETSRGSKHLLHAIIALACHHRDGYPVQNSPSIEFYQHKNQAVALYRAAMENPQIQAQSLSALDTLLALWCIDSIESALNPWRTHLSHAYALLELSGGIDVWSLSFRSQTQVTMLLWWDAVVALVSRRPCVMPYTYFEAVLQWESSQFWTFFELIGCPRELLVPLMQFAHLAGQFNRWSRGMNVTKAVIAQVEGNLRNYQPPGEDEDVDSRDEEKVQEARDTYHCCEAIRHSLLIYALRVFSDDDRYMDSSYMTARLKYLSRVSLDHVCSISPSSGTLKQLLFVILVAGAETNDDDHKDFIRGYCRRWFETFGYPMFTSVIEILEEVWTGRDVVGEDIWWGDVVDSRHHGGIDGDLVFCFG</sequence>
<dbReference type="EMBL" id="KN847479">
    <property type="protein sequence ID" value="KIX03480.1"/>
    <property type="molecule type" value="Genomic_DNA"/>
</dbReference>
<evidence type="ECO:0000313" key="4">
    <source>
        <dbReference type="EMBL" id="KIX03480.1"/>
    </source>
</evidence>
<accession>A0A0D2J3F7</accession>
<comment type="subcellular location">
    <subcellularLocation>
        <location evidence="1">Nucleus</location>
    </subcellularLocation>
</comment>
<dbReference type="GeneID" id="25295104"/>
<dbReference type="STRING" id="1442369.A0A0D2J3F7"/>
<dbReference type="Proteomes" id="UP000053617">
    <property type="component" value="Unassembled WGS sequence"/>
</dbReference>
<dbReference type="PANTHER" id="PTHR37534">
    <property type="entry name" value="TRANSCRIPTIONAL ACTIVATOR PROTEIN UGA3"/>
    <property type="match status" value="1"/>
</dbReference>
<dbReference type="VEuPathDB" id="FungiDB:Z518_07033"/>
<name>A0A0D2J3F7_9EURO</name>
<feature type="region of interest" description="Disordered" evidence="3">
    <location>
        <begin position="59"/>
        <end position="78"/>
    </location>
</feature>
<gene>
    <name evidence="4" type="ORF">Z518_07033</name>
</gene>
<dbReference type="InterPro" id="IPR021858">
    <property type="entry name" value="Fun_TF"/>
</dbReference>
<dbReference type="GO" id="GO:0005634">
    <property type="term" value="C:nucleus"/>
    <property type="evidence" value="ECO:0007669"/>
    <property type="project" value="UniProtKB-SubCell"/>
</dbReference>
<proteinExistence type="predicted"/>
<keyword evidence="2" id="KW-0539">Nucleus</keyword>
<evidence type="ECO:0000256" key="3">
    <source>
        <dbReference type="SAM" id="MobiDB-lite"/>
    </source>
</evidence>
<dbReference type="OrthoDB" id="2015447at2759"/>
<reference evidence="4 5" key="1">
    <citation type="submission" date="2015-01" db="EMBL/GenBank/DDBJ databases">
        <title>The Genome Sequence of Rhinocladiella mackenzie CBS 650.93.</title>
        <authorList>
            <consortium name="The Broad Institute Genomics Platform"/>
            <person name="Cuomo C."/>
            <person name="de Hoog S."/>
            <person name="Gorbushina A."/>
            <person name="Stielow B."/>
            <person name="Teixiera M."/>
            <person name="Abouelleil A."/>
            <person name="Chapman S.B."/>
            <person name="Priest M."/>
            <person name="Young S.K."/>
            <person name="Wortman J."/>
            <person name="Nusbaum C."/>
            <person name="Birren B."/>
        </authorList>
    </citation>
    <scope>NUCLEOTIDE SEQUENCE [LARGE SCALE GENOMIC DNA]</scope>
    <source>
        <strain evidence="4 5">CBS 650.93</strain>
    </source>
</reference>
<evidence type="ECO:0000313" key="5">
    <source>
        <dbReference type="Proteomes" id="UP000053617"/>
    </source>
</evidence>
<evidence type="ECO:0000256" key="1">
    <source>
        <dbReference type="ARBA" id="ARBA00004123"/>
    </source>
</evidence>
<dbReference type="RefSeq" id="XP_013270616.1">
    <property type="nucleotide sequence ID" value="XM_013415162.1"/>
</dbReference>
<protein>
    <recommendedName>
        <fullName evidence="6">Transcription factor domain-containing protein</fullName>
    </recommendedName>
</protein>
<organism evidence="4 5">
    <name type="scientific">Rhinocladiella mackenziei CBS 650.93</name>
    <dbReference type="NCBI Taxonomy" id="1442369"/>
    <lineage>
        <taxon>Eukaryota</taxon>
        <taxon>Fungi</taxon>
        <taxon>Dikarya</taxon>
        <taxon>Ascomycota</taxon>
        <taxon>Pezizomycotina</taxon>
        <taxon>Eurotiomycetes</taxon>
        <taxon>Chaetothyriomycetidae</taxon>
        <taxon>Chaetothyriales</taxon>
        <taxon>Herpotrichiellaceae</taxon>
        <taxon>Rhinocladiella</taxon>
    </lineage>
</organism>
<evidence type="ECO:0000256" key="2">
    <source>
        <dbReference type="ARBA" id="ARBA00023242"/>
    </source>
</evidence>
<keyword evidence="5" id="KW-1185">Reference proteome</keyword>
<evidence type="ECO:0008006" key="6">
    <source>
        <dbReference type="Google" id="ProtNLM"/>
    </source>
</evidence>